<keyword evidence="2 7" id="KW-0812">Transmembrane</keyword>
<evidence type="ECO:0000259" key="9">
    <source>
        <dbReference type="PROSITE" id="PS50929"/>
    </source>
</evidence>
<keyword evidence="11" id="KW-1185">Reference proteome</keyword>
<feature type="domain" description="ABC transmembrane type-1" evidence="9">
    <location>
        <begin position="24"/>
        <end position="306"/>
    </location>
</feature>
<dbReference type="GO" id="GO:0015421">
    <property type="term" value="F:ABC-type oligopeptide transporter activity"/>
    <property type="evidence" value="ECO:0007669"/>
    <property type="project" value="TreeGrafter"/>
</dbReference>
<dbReference type="EMBL" id="BOMM01000016">
    <property type="protein sequence ID" value="GIE10594.1"/>
    <property type="molecule type" value="Genomic_DNA"/>
</dbReference>
<protein>
    <submittedName>
        <fullName evidence="10">ABC transporter permease</fullName>
    </submittedName>
</protein>
<dbReference type="AlphaFoldDB" id="A0A919MDH7"/>
<dbReference type="InterPro" id="IPR039421">
    <property type="entry name" value="Type_1_exporter"/>
</dbReference>
<dbReference type="Gene3D" id="3.40.50.300">
    <property type="entry name" value="P-loop containing nucleotide triphosphate hydrolases"/>
    <property type="match status" value="1"/>
</dbReference>
<dbReference type="Gene3D" id="1.20.1560.10">
    <property type="entry name" value="ABC transporter type 1, transmembrane domain"/>
    <property type="match status" value="1"/>
</dbReference>
<evidence type="ECO:0000256" key="2">
    <source>
        <dbReference type="ARBA" id="ARBA00022692"/>
    </source>
</evidence>
<evidence type="ECO:0000256" key="4">
    <source>
        <dbReference type="ARBA" id="ARBA00022840"/>
    </source>
</evidence>
<accession>A0A919MDH7</accession>
<gene>
    <name evidence="10" type="ORF">Afe05nite_24340</name>
</gene>
<keyword evidence="6 7" id="KW-0472">Membrane</keyword>
<dbReference type="PANTHER" id="PTHR43394:SF1">
    <property type="entry name" value="ATP-BINDING CASSETTE SUB-FAMILY B MEMBER 10, MITOCHONDRIAL"/>
    <property type="match status" value="1"/>
</dbReference>
<evidence type="ECO:0000256" key="1">
    <source>
        <dbReference type="ARBA" id="ARBA00004651"/>
    </source>
</evidence>
<dbReference type="InterPro" id="IPR036640">
    <property type="entry name" value="ABC1_TM_sf"/>
</dbReference>
<dbReference type="InterPro" id="IPR011527">
    <property type="entry name" value="ABC1_TM_dom"/>
</dbReference>
<feature type="transmembrane region" description="Helical" evidence="7">
    <location>
        <begin position="250"/>
        <end position="270"/>
    </location>
</feature>
<sequence length="588" mass="63134">MRDWWRLLAHITRLTLREGRRSAVVLAVLVVGQAGVIAAMGLSQRELVDDSAAGAAGGVVVAVVGGALAYAMSSVTGRVRGNLLIYLVGRVRGRLSEQIQRLVSSIPTITHLEHAPHIDRWNRIFNSSQALSAMPWTALDSVVAVLGLVVTVGLLASISPVLCLLAALGVPLLLANRRADRLLRDARDAGTELQRHEERLHEMCVQPEMAKEVMLTDGGAALNRRALELWETAAVRESVARLRGAAWQTAAWVVYASGFALAIIVVARLIRDDRTTVGAAVLVVSLATQLQSQLRTVLDSLTVAAEAGQAVSHYWWLRRYPADTAGAPPPPVLADGITLHGVGFRYPGAEANTLHDVDLHLPAGRTVAIVGANGAGKSTLIKLLTGLHVPSAGHLTVDGVPLTELSPVQWNARLAGVHQDFARLRLRLRETVGVGNVRHIRTGPLIADSIARAGAPSFDGLESRLGAPFGGIEPSLGQWQRLALARSLLRETTAARPPLCVVLDEPTAALDPLAEHELFQLFVDQARTARLAGAVTVLVSHRFTTVRMADHIVVLDQGRILEQGTHADLMTAAGPYAELYTLQERAYR</sequence>
<dbReference type="GO" id="GO:0005886">
    <property type="term" value="C:plasma membrane"/>
    <property type="evidence" value="ECO:0007669"/>
    <property type="project" value="UniProtKB-SubCell"/>
</dbReference>
<dbReference type="InterPro" id="IPR003593">
    <property type="entry name" value="AAA+_ATPase"/>
</dbReference>
<evidence type="ECO:0000256" key="6">
    <source>
        <dbReference type="ARBA" id="ARBA00023136"/>
    </source>
</evidence>
<dbReference type="InterPro" id="IPR003439">
    <property type="entry name" value="ABC_transporter-like_ATP-bd"/>
</dbReference>
<feature type="transmembrane region" description="Helical" evidence="7">
    <location>
        <begin position="52"/>
        <end position="72"/>
    </location>
</feature>
<dbReference type="SUPFAM" id="SSF52540">
    <property type="entry name" value="P-loop containing nucleoside triphosphate hydrolases"/>
    <property type="match status" value="1"/>
</dbReference>
<proteinExistence type="predicted"/>
<feature type="domain" description="ABC transporter" evidence="8">
    <location>
        <begin position="337"/>
        <end position="582"/>
    </location>
</feature>
<dbReference type="PROSITE" id="PS50929">
    <property type="entry name" value="ABC_TM1F"/>
    <property type="match status" value="1"/>
</dbReference>
<dbReference type="PROSITE" id="PS50893">
    <property type="entry name" value="ABC_TRANSPORTER_2"/>
    <property type="match status" value="1"/>
</dbReference>
<evidence type="ECO:0000313" key="10">
    <source>
        <dbReference type="EMBL" id="GIE10594.1"/>
    </source>
</evidence>
<name>A0A919MDH7_9ACTN</name>
<evidence type="ECO:0000256" key="3">
    <source>
        <dbReference type="ARBA" id="ARBA00022741"/>
    </source>
</evidence>
<organism evidence="10 11">
    <name type="scientific">Paractinoplanes ferrugineus</name>
    <dbReference type="NCBI Taxonomy" id="113564"/>
    <lineage>
        <taxon>Bacteria</taxon>
        <taxon>Bacillati</taxon>
        <taxon>Actinomycetota</taxon>
        <taxon>Actinomycetes</taxon>
        <taxon>Micromonosporales</taxon>
        <taxon>Micromonosporaceae</taxon>
        <taxon>Paractinoplanes</taxon>
    </lineage>
</organism>
<dbReference type="RefSeq" id="WP_203817129.1">
    <property type="nucleotide sequence ID" value="NZ_BAAABP010000071.1"/>
</dbReference>
<dbReference type="SMART" id="SM00382">
    <property type="entry name" value="AAA"/>
    <property type="match status" value="1"/>
</dbReference>
<feature type="transmembrane region" description="Helical" evidence="7">
    <location>
        <begin position="130"/>
        <end position="149"/>
    </location>
</feature>
<evidence type="ECO:0000256" key="7">
    <source>
        <dbReference type="SAM" id="Phobius"/>
    </source>
</evidence>
<dbReference type="InterPro" id="IPR027417">
    <property type="entry name" value="P-loop_NTPase"/>
</dbReference>
<dbReference type="GO" id="GO:0016887">
    <property type="term" value="F:ATP hydrolysis activity"/>
    <property type="evidence" value="ECO:0007669"/>
    <property type="project" value="InterPro"/>
</dbReference>
<reference evidence="10" key="1">
    <citation type="submission" date="2021-01" db="EMBL/GenBank/DDBJ databases">
        <title>Whole genome shotgun sequence of Actinoplanes ferrugineus NBRC 15555.</title>
        <authorList>
            <person name="Komaki H."/>
            <person name="Tamura T."/>
        </authorList>
    </citation>
    <scope>NUCLEOTIDE SEQUENCE</scope>
    <source>
        <strain evidence="10">NBRC 15555</strain>
    </source>
</reference>
<evidence type="ECO:0000259" key="8">
    <source>
        <dbReference type="PROSITE" id="PS50893"/>
    </source>
</evidence>
<dbReference type="Proteomes" id="UP000598174">
    <property type="component" value="Unassembled WGS sequence"/>
</dbReference>
<evidence type="ECO:0000256" key="5">
    <source>
        <dbReference type="ARBA" id="ARBA00022989"/>
    </source>
</evidence>
<keyword evidence="3" id="KW-0547">Nucleotide-binding</keyword>
<feature type="transmembrane region" description="Helical" evidence="7">
    <location>
        <begin position="155"/>
        <end position="174"/>
    </location>
</feature>
<dbReference type="Pfam" id="PF00005">
    <property type="entry name" value="ABC_tran"/>
    <property type="match status" value="1"/>
</dbReference>
<comment type="caution">
    <text evidence="10">The sequence shown here is derived from an EMBL/GenBank/DDBJ whole genome shotgun (WGS) entry which is preliminary data.</text>
</comment>
<keyword evidence="5 7" id="KW-1133">Transmembrane helix</keyword>
<feature type="transmembrane region" description="Helical" evidence="7">
    <location>
        <begin position="21"/>
        <end position="40"/>
    </location>
</feature>
<dbReference type="GO" id="GO:0005524">
    <property type="term" value="F:ATP binding"/>
    <property type="evidence" value="ECO:0007669"/>
    <property type="project" value="UniProtKB-KW"/>
</dbReference>
<dbReference type="CDD" id="cd03228">
    <property type="entry name" value="ABCC_MRP_Like"/>
    <property type="match status" value="1"/>
</dbReference>
<keyword evidence="4" id="KW-0067">ATP-binding</keyword>
<comment type="subcellular location">
    <subcellularLocation>
        <location evidence="1">Cell membrane</location>
        <topology evidence="1">Multi-pass membrane protein</topology>
    </subcellularLocation>
</comment>
<dbReference type="SUPFAM" id="SSF90123">
    <property type="entry name" value="ABC transporter transmembrane region"/>
    <property type="match status" value="1"/>
</dbReference>
<dbReference type="PANTHER" id="PTHR43394">
    <property type="entry name" value="ATP-DEPENDENT PERMEASE MDL1, MITOCHONDRIAL"/>
    <property type="match status" value="1"/>
</dbReference>
<evidence type="ECO:0000313" key="11">
    <source>
        <dbReference type="Proteomes" id="UP000598174"/>
    </source>
</evidence>